<comment type="caution">
    <text evidence="1">The sequence shown here is derived from an EMBL/GenBank/DDBJ whole genome shotgun (WGS) entry which is preliminary data.</text>
</comment>
<evidence type="ECO:0000313" key="2">
    <source>
        <dbReference type="Proteomes" id="UP001595947"/>
    </source>
</evidence>
<keyword evidence="2" id="KW-1185">Reference proteome</keyword>
<proteinExistence type="predicted"/>
<dbReference type="Proteomes" id="UP001595947">
    <property type="component" value="Unassembled WGS sequence"/>
</dbReference>
<dbReference type="EMBL" id="JBHSIV010000045">
    <property type="protein sequence ID" value="MFC5065753.1"/>
    <property type="molecule type" value="Genomic_DNA"/>
</dbReference>
<evidence type="ECO:0000313" key="1">
    <source>
        <dbReference type="EMBL" id="MFC5065753.1"/>
    </source>
</evidence>
<accession>A0ABV9YSL0</accession>
<sequence length="70" mass="7007">MDHGAAPGHPSLVALRAAAEDVRALDAPSSGSPDPMVHADRFEALHDALAAALADVGDGARPSSVDPVRG</sequence>
<organism evidence="1 2">
    <name type="scientific">Actinomycetospora atypica</name>
    <dbReference type="NCBI Taxonomy" id="1290095"/>
    <lineage>
        <taxon>Bacteria</taxon>
        <taxon>Bacillati</taxon>
        <taxon>Actinomycetota</taxon>
        <taxon>Actinomycetes</taxon>
        <taxon>Pseudonocardiales</taxon>
        <taxon>Pseudonocardiaceae</taxon>
        <taxon>Actinomycetospora</taxon>
    </lineage>
</organism>
<protein>
    <submittedName>
        <fullName evidence="1">Uncharacterized protein</fullName>
    </submittedName>
</protein>
<name>A0ABV9YSL0_9PSEU</name>
<gene>
    <name evidence="1" type="ORF">ACFPBZ_26290</name>
</gene>
<dbReference type="RefSeq" id="WP_378039073.1">
    <property type="nucleotide sequence ID" value="NZ_JBHSIV010000045.1"/>
</dbReference>
<reference evidence="2" key="1">
    <citation type="journal article" date="2019" name="Int. J. Syst. Evol. Microbiol.">
        <title>The Global Catalogue of Microorganisms (GCM) 10K type strain sequencing project: providing services to taxonomists for standard genome sequencing and annotation.</title>
        <authorList>
            <consortium name="The Broad Institute Genomics Platform"/>
            <consortium name="The Broad Institute Genome Sequencing Center for Infectious Disease"/>
            <person name="Wu L."/>
            <person name="Ma J."/>
        </authorList>
    </citation>
    <scope>NUCLEOTIDE SEQUENCE [LARGE SCALE GENOMIC DNA]</scope>
    <source>
        <strain evidence="2">CGMCC 4.7093</strain>
    </source>
</reference>